<sequence length="63" mass="6803">MTATEKMKKIIETKGLTEAQLAEALGVSKGAMHNWMKGVGKPSGNAEAKLEKYCTDNGISFEE</sequence>
<dbReference type="AlphaFoldDB" id="A0A9D2II96"/>
<comment type="caution">
    <text evidence="2">The sequence shown here is derived from an EMBL/GenBank/DDBJ whole genome shotgun (WGS) entry which is preliminary data.</text>
</comment>
<evidence type="ECO:0000259" key="1">
    <source>
        <dbReference type="SMART" id="SM00530"/>
    </source>
</evidence>
<evidence type="ECO:0000313" key="2">
    <source>
        <dbReference type="EMBL" id="HIZ09551.1"/>
    </source>
</evidence>
<gene>
    <name evidence="2" type="ORF">H9726_03585</name>
</gene>
<dbReference type="Proteomes" id="UP000824025">
    <property type="component" value="Unassembled WGS sequence"/>
</dbReference>
<dbReference type="CDD" id="cd00093">
    <property type="entry name" value="HTH_XRE"/>
    <property type="match status" value="1"/>
</dbReference>
<dbReference type="GO" id="GO:0003677">
    <property type="term" value="F:DNA binding"/>
    <property type="evidence" value="ECO:0007669"/>
    <property type="project" value="InterPro"/>
</dbReference>
<reference evidence="2" key="2">
    <citation type="submission" date="2021-04" db="EMBL/GenBank/DDBJ databases">
        <authorList>
            <person name="Gilroy R."/>
        </authorList>
    </citation>
    <scope>NUCLEOTIDE SEQUENCE</scope>
    <source>
        <strain evidence="2">CHK192-19661</strain>
    </source>
</reference>
<dbReference type="SMART" id="SM00530">
    <property type="entry name" value="HTH_XRE"/>
    <property type="match status" value="1"/>
</dbReference>
<dbReference type="SUPFAM" id="SSF47413">
    <property type="entry name" value="lambda repressor-like DNA-binding domains"/>
    <property type="match status" value="1"/>
</dbReference>
<accession>A0A9D2II96</accession>
<feature type="domain" description="HTH cro/C1-type" evidence="1">
    <location>
        <begin position="6"/>
        <end position="60"/>
    </location>
</feature>
<dbReference type="InterPro" id="IPR010982">
    <property type="entry name" value="Lambda_DNA-bd_dom_sf"/>
</dbReference>
<dbReference type="Gene3D" id="1.10.260.40">
    <property type="entry name" value="lambda repressor-like DNA-binding domains"/>
    <property type="match status" value="1"/>
</dbReference>
<proteinExistence type="predicted"/>
<name>A0A9D2II96_9FIRM</name>
<dbReference type="Pfam" id="PF01381">
    <property type="entry name" value="HTH_3"/>
    <property type="match status" value="1"/>
</dbReference>
<evidence type="ECO:0000313" key="3">
    <source>
        <dbReference type="Proteomes" id="UP000824025"/>
    </source>
</evidence>
<dbReference type="EMBL" id="DXCF01000019">
    <property type="protein sequence ID" value="HIZ09551.1"/>
    <property type="molecule type" value="Genomic_DNA"/>
</dbReference>
<reference evidence="2" key="1">
    <citation type="journal article" date="2021" name="PeerJ">
        <title>Extensive microbial diversity within the chicken gut microbiome revealed by metagenomics and culture.</title>
        <authorList>
            <person name="Gilroy R."/>
            <person name="Ravi A."/>
            <person name="Getino M."/>
            <person name="Pursley I."/>
            <person name="Horton D.L."/>
            <person name="Alikhan N.F."/>
            <person name="Baker D."/>
            <person name="Gharbi K."/>
            <person name="Hall N."/>
            <person name="Watson M."/>
            <person name="Adriaenssens E.M."/>
            <person name="Foster-Nyarko E."/>
            <person name="Jarju S."/>
            <person name="Secka A."/>
            <person name="Antonio M."/>
            <person name="Oren A."/>
            <person name="Chaudhuri R.R."/>
            <person name="La Ragione R."/>
            <person name="Hildebrand F."/>
            <person name="Pallen M.J."/>
        </authorList>
    </citation>
    <scope>NUCLEOTIDE SEQUENCE</scope>
    <source>
        <strain evidence="2">CHK192-19661</strain>
    </source>
</reference>
<protein>
    <submittedName>
        <fullName evidence="2">Helix-turn-helix domain-containing protein</fullName>
    </submittedName>
</protein>
<dbReference type="InterPro" id="IPR001387">
    <property type="entry name" value="Cro/C1-type_HTH"/>
</dbReference>
<organism evidence="2 3">
    <name type="scientific">Candidatus Borkfalkia avicola</name>
    <dbReference type="NCBI Taxonomy" id="2838503"/>
    <lineage>
        <taxon>Bacteria</taxon>
        <taxon>Bacillati</taxon>
        <taxon>Bacillota</taxon>
        <taxon>Clostridia</taxon>
        <taxon>Christensenellales</taxon>
        <taxon>Christensenellaceae</taxon>
        <taxon>Candidatus Borkfalkia</taxon>
    </lineage>
</organism>